<dbReference type="AlphaFoldDB" id="A0AA36LZP0"/>
<evidence type="ECO:0000313" key="2">
    <source>
        <dbReference type="Proteomes" id="UP001176961"/>
    </source>
</evidence>
<reference evidence="1" key="1">
    <citation type="submission" date="2023-07" db="EMBL/GenBank/DDBJ databases">
        <authorList>
            <consortium name="CYATHOMIX"/>
        </authorList>
    </citation>
    <scope>NUCLEOTIDE SEQUENCE</scope>
    <source>
        <strain evidence="1">N/A</strain>
    </source>
</reference>
<accession>A0AA36LZP0</accession>
<name>A0AA36LZP0_CYLNA</name>
<evidence type="ECO:0000313" key="1">
    <source>
        <dbReference type="EMBL" id="CAJ0594589.1"/>
    </source>
</evidence>
<dbReference type="EMBL" id="CATQJL010000112">
    <property type="protein sequence ID" value="CAJ0594589.1"/>
    <property type="molecule type" value="Genomic_DNA"/>
</dbReference>
<sequence length="107" mass="12517">MLKILPLARQSIATNEIDIAKGGVYQSIRQNPKRRRFIQKYFEKYPDWPSVHMKKPSPPERPAQAIAYDCNQDRVTAYVLRFPPRNCFVSVANCFEYSCIFKGFEIL</sequence>
<keyword evidence="2" id="KW-1185">Reference proteome</keyword>
<proteinExistence type="predicted"/>
<protein>
    <submittedName>
        <fullName evidence="1">Uncharacterized protein</fullName>
    </submittedName>
</protein>
<comment type="caution">
    <text evidence="1">The sequence shown here is derived from an EMBL/GenBank/DDBJ whole genome shotgun (WGS) entry which is preliminary data.</text>
</comment>
<gene>
    <name evidence="1" type="ORF">CYNAS_LOCUS6572</name>
</gene>
<dbReference type="Proteomes" id="UP001176961">
    <property type="component" value="Unassembled WGS sequence"/>
</dbReference>
<organism evidence="1 2">
    <name type="scientific">Cylicocyclus nassatus</name>
    <name type="common">Nematode worm</name>
    <dbReference type="NCBI Taxonomy" id="53992"/>
    <lineage>
        <taxon>Eukaryota</taxon>
        <taxon>Metazoa</taxon>
        <taxon>Ecdysozoa</taxon>
        <taxon>Nematoda</taxon>
        <taxon>Chromadorea</taxon>
        <taxon>Rhabditida</taxon>
        <taxon>Rhabditina</taxon>
        <taxon>Rhabditomorpha</taxon>
        <taxon>Strongyloidea</taxon>
        <taxon>Strongylidae</taxon>
        <taxon>Cylicocyclus</taxon>
    </lineage>
</organism>